<dbReference type="SUPFAM" id="SSF52777">
    <property type="entry name" value="CoA-dependent acyltransferases"/>
    <property type="match status" value="2"/>
</dbReference>
<dbReference type="InterPro" id="IPR025110">
    <property type="entry name" value="AMP-bd_C"/>
</dbReference>
<dbReference type="Gene3D" id="3.30.300.30">
    <property type="match status" value="1"/>
</dbReference>
<protein>
    <submittedName>
        <fullName evidence="6">Amino acid adenylation domain-containing protein</fullName>
    </submittedName>
</protein>
<dbReference type="GO" id="GO:0008610">
    <property type="term" value="P:lipid biosynthetic process"/>
    <property type="evidence" value="ECO:0007669"/>
    <property type="project" value="UniProtKB-ARBA"/>
</dbReference>
<evidence type="ECO:0000256" key="4">
    <source>
        <dbReference type="SAM" id="MobiDB-lite"/>
    </source>
</evidence>
<dbReference type="InterPro" id="IPR009081">
    <property type="entry name" value="PP-bd_ACP"/>
</dbReference>
<evidence type="ECO:0000259" key="5">
    <source>
        <dbReference type="PROSITE" id="PS50075"/>
    </source>
</evidence>
<dbReference type="Gene3D" id="3.40.50.12780">
    <property type="entry name" value="N-terminal domain of ligase-like"/>
    <property type="match status" value="1"/>
</dbReference>
<keyword evidence="2" id="KW-0596">Phosphopantetheine</keyword>
<dbReference type="GO" id="GO:0031177">
    <property type="term" value="F:phosphopantetheine binding"/>
    <property type="evidence" value="ECO:0007669"/>
    <property type="project" value="TreeGrafter"/>
</dbReference>
<dbReference type="EMBL" id="JACHMI010000001">
    <property type="protein sequence ID" value="MBB6552550.1"/>
    <property type="molecule type" value="Genomic_DNA"/>
</dbReference>
<evidence type="ECO:0000313" key="7">
    <source>
        <dbReference type="Proteomes" id="UP000565579"/>
    </source>
</evidence>
<name>A0A7X0NZN1_9ACTN</name>
<dbReference type="CDD" id="cd05930">
    <property type="entry name" value="A_NRPS"/>
    <property type="match status" value="1"/>
</dbReference>
<dbReference type="NCBIfam" id="TIGR01733">
    <property type="entry name" value="AA-adenyl-dom"/>
    <property type="match status" value="1"/>
</dbReference>
<dbReference type="GO" id="GO:0044550">
    <property type="term" value="P:secondary metabolite biosynthetic process"/>
    <property type="evidence" value="ECO:0007669"/>
    <property type="project" value="TreeGrafter"/>
</dbReference>
<evidence type="ECO:0000256" key="1">
    <source>
        <dbReference type="ARBA" id="ARBA00001957"/>
    </source>
</evidence>
<evidence type="ECO:0000256" key="2">
    <source>
        <dbReference type="ARBA" id="ARBA00022450"/>
    </source>
</evidence>
<dbReference type="FunFam" id="3.40.50.12780:FF:000012">
    <property type="entry name" value="Non-ribosomal peptide synthetase"/>
    <property type="match status" value="1"/>
</dbReference>
<evidence type="ECO:0000256" key="3">
    <source>
        <dbReference type="ARBA" id="ARBA00022553"/>
    </source>
</evidence>
<dbReference type="GO" id="GO:0003824">
    <property type="term" value="F:catalytic activity"/>
    <property type="evidence" value="ECO:0007669"/>
    <property type="project" value="InterPro"/>
</dbReference>
<dbReference type="Gene3D" id="3.30.559.10">
    <property type="entry name" value="Chloramphenicol acetyltransferase-like domain"/>
    <property type="match status" value="1"/>
</dbReference>
<keyword evidence="7" id="KW-1185">Reference proteome</keyword>
<dbReference type="PANTHER" id="PTHR45527:SF1">
    <property type="entry name" value="FATTY ACID SYNTHASE"/>
    <property type="match status" value="1"/>
</dbReference>
<dbReference type="InterPro" id="IPR006162">
    <property type="entry name" value="Ppantetheine_attach_site"/>
</dbReference>
<dbReference type="InterPro" id="IPR042099">
    <property type="entry name" value="ANL_N_sf"/>
</dbReference>
<dbReference type="GO" id="GO:0043041">
    <property type="term" value="P:amino acid activation for nonribosomal peptide biosynthetic process"/>
    <property type="evidence" value="ECO:0007669"/>
    <property type="project" value="TreeGrafter"/>
</dbReference>
<sequence>MAPVEYEFPVSPAQARMLVLDQLNPGTAQYNVPVAFTVRGPFDVSAFRAALDAVVAGHESLRTVFRPGDGAYVQVVTEEARAALRVERDVPVAAADGLLRAEAAVPFDVEAGPLLRCVVYELGDGSHRVLLTAHHLVCDGWSLRLLLQELTAAYRPAATSTRGTAAPEPPSLQYPDYAAWQRERLDSHALDAAVAYWAGVLADAPRTLALPTDRPRPAVQSTAGGVHRLDLPPDTRERLAKVAAERNTTPFTAMFAAFAAFLARLTGQRDFVVGVPVSGRDHPDVQGLIGLLANTLALRADVAGEPSYLDLVTRVRDRLLEAHPHQEAPFEAVVEALAPGRELSHAPLVQVMLAYDDDTHLRLDLPGAVTERVELLLDDAKFDLLLNVQRDGGGLAAHFVHRADLFEPATVRHWARAFETLLNGLLDRPELPVTAHDLLPPDERHRVLHRWNRTTSPTPAGLVPDLVAERAAERPDATALVCGATALTYRELLERADRLAARLRAAGVGPGVPVGLCLGRGAGMAVAALAVLRAGGAYVPLDPGHPEARLRFMIEDAGVRLLIADDGPEDRGVPAATAGPGEFGVPVTTVEGGPVPPVGPVLDARPALADTAYILYTSGSTGRPKGVAVEHRALLNLATAVRPQFPVTGEDRVLQYVSFGFDVAVSDLFFTFVAGAELHVAAECERLGDDLYARLRDSRITYVFLPPSAAMSLPCPPDALPDLRTLAIGGEACPAELVERWATPRRRVVDAYGPSECTVYATTAELVPGEPVVIGRPVANVRAYVLDEWLRPVPVGVTGEIYLAGASLARGYANRPALTAERFVADPYGPPGERMYRTGDLGRYDAGGVLSYLGRVDTQVKLRGFRVELGEIETVLAAHPGVSVAAAAVRGDRLAVYVVPGTGSGERGLTVVEVRSWLAARLPGYMVPDAVVFVPELPVNRSGKLDRRRLPEPPLTRPDLDSPYAAPVTPTERRIAAVWAAALELTQVGLHDNFFDLGGNSIRLLAVLSALRERGQDGGLKLVDLFRHPTVAALAAFLDGAGADGEQDESRRRGRSRRERLAARRNTQRGGN</sequence>
<dbReference type="Pfam" id="PF13193">
    <property type="entry name" value="AMP-binding_C"/>
    <property type="match status" value="1"/>
</dbReference>
<proteinExistence type="predicted"/>
<gene>
    <name evidence="6" type="ORF">HD593_007345</name>
</gene>
<feature type="region of interest" description="Disordered" evidence="4">
    <location>
        <begin position="944"/>
        <end position="966"/>
    </location>
</feature>
<dbReference type="GO" id="GO:0005737">
    <property type="term" value="C:cytoplasm"/>
    <property type="evidence" value="ECO:0007669"/>
    <property type="project" value="TreeGrafter"/>
</dbReference>
<dbReference type="InterPro" id="IPR000873">
    <property type="entry name" value="AMP-dep_synth/lig_dom"/>
</dbReference>
<dbReference type="PANTHER" id="PTHR45527">
    <property type="entry name" value="NONRIBOSOMAL PEPTIDE SYNTHETASE"/>
    <property type="match status" value="1"/>
</dbReference>
<dbReference type="InterPro" id="IPR036736">
    <property type="entry name" value="ACP-like_sf"/>
</dbReference>
<dbReference type="Gene3D" id="3.30.559.30">
    <property type="entry name" value="Nonribosomal peptide synthetase, condensation domain"/>
    <property type="match status" value="1"/>
</dbReference>
<dbReference type="Pfam" id="PF00668">
    <property type="entry name" value="Condensation"/>
    <property type="match status" value="1"/>
</dbReference>
<evidence type="ECO:0000313" key="6">
    <source>
        <dbReference type="EMBL" id="MBB6552550.1"/>
    </source>
</evidence>
<dbReference type="PROSITE" id="PS00455">
    <property type="entry name" value="AMP_BINDING"/>
    <property type="match status" value="1"/>
</dbReference>
<dbReference type="Pfam" id="PF00550">
    <property type="entry name" value="PP-binding"/>
    <property type="match status" value="1"/>
</dbReference>
<dbReference type="AlphaFoldDB" id="A0A7X0NZN1"/>
<dbReference type="InterPro" id="IPR020845">
    <property type="entry name" value="AMP-binding_CS"/>
</dbReference>
<accession>A0A7X0NZN1</accession>
<reference evidence="6 7" key="1">
    <citation type="submission" date="2020-08" db="EMBL/GenBank/DDBJ databases">
        <title>Sequencing the genomes of 1000 actinobacteria strains.</title>
        <authorList>
            <person name="Klenk H.-P."/>
        </authorList>
    </citation>
    <scope>NUCLEOTIDE SEQUENCE [LARGE SCALE GENOMIC DNA]</scope>
    <source>
        <strain evidence="6 7">DSM 43768</strain>
    </source>
</reference>
<dbReference type="SUPFAM" id="SSF56801">
    <property type="entry name" value="Acetyl-CoA synthetase-like"/>
    <property type="match status" value="1"/>
</dbReference>
<feature type="region of interest" description="Disordered" evidence="4">
    <location>
        <begin position="1042"/>
        <end position="1072"/>
    </location>
</feature>
<dbReference type="Proteomes" id="UP000565579">
    <property type="component" value="Unassembled WGS sequence"/>
</dbReference>
<dbReference type="CDD" id="cd19531">
    <property type="entry name" value="LCL_NRPS-like"/>
    <property type="match status" value="1"/>
</dbReference>
<dbReference type="InterPro" id="IPR001242">
    <property type="entry name" value="Condensation_dom"/>
</dbReference>
<dbReference type="InterPro" id="IPR023213">
    <property type="entry name" value="CAT-like_dom_sf"/>
</dbReference>
<feature type="region of interest" description="Disordered" evidence="4">
    <location>
        <begin position="212"/>
        <end position="231"/>
    </location>
</feature>
<dbReference type="Gene3D" id="1.10.1200.10">
    <property type="entry name" value="ACP-like"/>
    <property type="match status" value="1"/>
</dbReference>
<keyword evidence="3" id="KW-0597">Phosphoprotein</keyword>
<dbReference type="Pfam" id="PF00501">
    <property type="entry name" value="AMP-binding"/>
    <property type="match status" value="1"/>
</dbReference>
<dbReference type="InterPro" id="IPR010071">
    <property type="entry name" value="AA_adenyl_dom"/>
</dbReference>
<dbReference type="FunFam" id="2.30.38.10:FF:000001">
    <property type="entry name" value="Non-ribosomal peptide synthetase PvdI"/>
    <property type="match status" value="1"/>
</dbReference>
<dbReference type="PROSITE" id="PS50075">
    <property type="entry name" value="CARRIER"/>
    <property type="match status" value="1"/>
</dbReference>
<organism evidence="6 7">
    <name type="scientific">Nonomuraea rubra</name>
    <dbReference type="NCBI Taxonomy" id="46180"/>
    <lineage>
        <taxon>Bacteria</taxon>
        <taxon>Bacillati</taxon>
        <taxon>Actinomycetota</taxon>
        <taxon>Actinomycetes</taxon>
        <taxon>Streptosporangiales</taxon>
        <taxon>Streptosporangiaceae</taxon>
        <taxon>Nonomuraea</taxon>
    </lineage>
</organism>
<dbReference type="InterPro" id="IPR045851">
    <property type="entry name" value="AMP-bd_C_sf"/>
</dbReference>
<dbReference type="RefSeq" id="WP_185106462.1">
    <property type="nucleotide sequence ID" value="NZ_BAAAXY010000197.1"/>
</dbReference>
<dbReference type="SUPFAM" id="SSF47336">
    <property type="entry name" value="ACP-like"/>
    <property type="match status" value="1"/>
</dbReference>
<comment type="caution">
    <text evidence="6">The sequence shown here is derived from an EMBL/GenBank/DDBJ whole genome shotgun (WGS) entry which is preliminary data.</text>
</comment>
<dbReference type="PROSITE" id="PS00012">
    <property type="entry name" value="PHOSPHOPANTETHEINE"/>
    <property type="match status" value="1"/>
</dbReference>
<feature type="domain" description="Carrier" evidence="5">
    <location>
        <begin position="966"/>
        <end position="1042"/>
    </location>
</feature>
<comment type="cofactor">
    <cofactor evidence="1">
        <name>pantetheine 4'-phosphate</name>
        <dbReference type="ChEBI" id="CHEBI:47942"/>
    </cofactor>
</comment>